<comment type="caution">
    <text evidence="5">The sequence shown here is derived from an EMBL/GenBank/DDBJ whole genome shotgun (WGS) entry which is preliminary data.</text>
</comment>
<dbReference type="PROSITE" id="PS50995">
    <property type="entry name" value="HTH_MARR_2"/>
    <property type="match status" value="1"/>
</dbReference>
<dbReference type="InterPro" id="IPR011991">
    <property type="entry name" value="ArsR-like_HTH"/>
</dbReference>
<dbReference type="PATRIC" id="fig|1423719.4.peg.188"/>
<dbReference type="EMBL" id="AZDI01000001">
    <property type="protein sequence ID" value="KRK46563.1"/>
    <property type="molecule type" value="Genomic_DNA"/>
</dbReference>
<dbReference type="PRINTS" id="PR00598">
    <property type="entry name" value="HTHMARR"/>
</dbReference>
<dbReference type="InterPro" id="IPR052067">
    <property type="entry name" value="Metal_resp_HTH_trans_reg"/>
</dbReference>
<dbReference type="CDD" id="cd00090">
    <property type="entry name" value="HTH_ARSR"/>
    <property type="match status" value="1"/>
</dbReference>
<dbReference type="SMART" id="SM00347">
    <property type="entry name" value="HTH_MARR"/>
    <property type="match status" value="1"/>
</dbReference>
<evidence type="ECO:0000256" key="1">
    <source>
        <dbReference type="ARBA" id="ARBA00023015"/>
    </source>
</evidence>
<dbReference type="InterPro" id="IPR036390">
    <property type="entry name" value="WH_DNA-bd_sf"/>
</dbReference>
<keyword evidence="6" id="KW-1185">Reference proteome</keyword>
<sequence length="155" mass="18226">MNKELLQALREFRERDDELDIEHQWIVDHLESVNLKKRTEAINSSDLDVLSLISERPIALKEIVSNVSMTQGAVSKIISKLEKRGLIERIKRPTNQKAIYLLLTTDGIKLKKVHQQMHLDLDRKYAQLEDEFTPEQLEVILEFIQKVNHLRYNIK</sequence>
<dbReference type="Gene3D" id="1.10.10.10">
    <property type="entry name" value="Winged helix-like DNA-binding domain superfamily/Winged helix DNA-binding domain"/>
    <property type="match status" value="1"/>
</dbReference>
<keyword evidence="3" id="KW-0804">Transcription</keyword>
<dbReference type="RefSeq" id="WP_057973507.1">
    <property type="nucleotide sequence ID" value="NZ_AZDI01000001.1"/>
</dbReference>
<accession>A0A0R1HQ03</accession>
<dbReference type="InterPro" id="IPR023187">
    <property type="entry name" value="Tscrpt_reg_MarR-type_CS"/>
</dbReference>
<keyword evidence="1" id="KW-0805">Transcription regulation</keyword>
<evidence type="ECO:0000259" key="4">
    <source>
        <dbReference type="PROSITE" id="PS50995"/>
    </source>
</evidence>
<feature type="domain" description="HTH marR-type" evidence="4">
    <location>
        <begin position="1"/>
        <end position="149"/>
    </location>
</feature>
<gene>
    <name evidence="5" type="ORF">FC66_GL000186</name>
</gene>
<dbReference type="AlphaFoldDB" id="A0A0R1HQ03"/>
<dbReference type="InterPro" id="IPR000835">
    <property type="entry name" value="HTH_MarR-typ"/>
</dbReference>
<dbReference type="Proteomes" id="UP000051450">
    <property type="component" value="Unassembled WGS sequence"/>
</dbReference>
<dbReference type="Pfam" id="PF01047">
    <property type="entry name" value="MarR"/>
    <property type="match status" value="1"/>
</dbReference>
<dbReference type="STRING" id="1423719.FC66_GL000186"/>
<name>A0A0R1HQ03_9LACO</name>
<reference evidence="5 6" key="1">
    <citation type="journal article" date="2015" name="Genome Announc.">
        <title>Expanding the biotechnology potential of lactobacilli through comparative genomics of 213 strains and associated genera.</title>
        <authorList>
            <person name="Sun Z."/>
            <person name="Harris H.M."/>
            <person name="McCann A."/>
            <person name="Guo C."/>
            <person name="Argimon S."/>
            <person name="Zhang W."/>
            <person name="Yang X."/>
            <person name="Jeffery I.B."/>
            <person name="Cooney J.C."/>
            <person name="Kagawa T.F."/>
            <person name="Liu W."/>
            <person name="Song Y."/>
            <person name="Salvetti E."/>
            <person name="Wrobel A."/>
            <person name="Rasinkangas P."/>
            <person name="Parkhill J."/>
            <person name="Rea M.C."/>
            <person name="O'Sullivan O."/>
            <person name="Ritari J."/>
            <person name="Douillard F.P."/>
            <person name="Paul Ross R."/>
            <person name="Yang R."/>
            <person name="Briner A.E."/>
            <person name="Felis G.E."/>
            <person name="de Vos W.M."/>
            <person name="Barrangou R."/>
            <person name="Klaenhammer T.R."/>
            <person name="Caufield P.W."/>
            <person name="Cui Y."/>
            <person name="Zhang H."/>
            <person name="O'Toole P.W."/>
        </authorList>
    </citation>
    <scope>NUCLEOTIDE SEQUENCE [LARGE SCALE GENOMIC DNA]</scope>
    <source>
        <strain evidence="5 6">DSM 15638</strain>
    </source>
</reference>
<dbReference type="GO" id="GO:0003700">
    <property type="term" value="F:DNA-binding transcription factor activity"/>
    <property type="evidence" value="ECO:0007669"/>
    <property type="project" value="InterPro"/>
</dbReference>
<evidence type="ECO:0000256" key="2">
    <source>
        <dbReference type="ARBA" id="ARBA00023125"/>
    </source>
</evidence>
<evidence type="ECO:0000313" key="5">
    <source>
        <dbReference type="EMBL" id="KRK46563.1"/>
    </source>
</evidence>
<proteinExistence type="predicted"/>
<dbReference type="InterPro" id="IPR036388">
    <property type="entry name" value="WH-like_DNA-bd_sf"/>
</dbReference>
<keyword evidence="2" id="KW-0238">DNA-binding</keyword>
<dbReference type="PANTHER" id="PTHR35790">
    <property type="entry name" value="HTH-TYPE TRANSCRIPTIONAL REGULATOR PCHR"/>
    <property type="match status" value="1"/>
</dbReference>
<evidence type="ECO:0000256" key="3">
    <source>
        <dbReference type="ARBA" id="ARBA00023163"/>
    </source>
</evidence>
<organism evidence="5 6">
    <name type="scientific">Dellaglioa algida DSM 15638</name>
    <dbReference type="NCBI Taxonomy" id="1423719"/>
    <lineage>
        <taxon>Bacteria</taxon>
        <taxon>Bacillati</taxon>
        <taxon>Bacillota</taxon>
        <taxon>Bacilli</taxon>
        <taxon>Lactobacillales</taxon>
        <taxon>Lactobacillaceae</taxon>
        <taxon>Dellaglioa</taxon>
    </lineage>
</organism>
<dbReference type="GO" id="GO:0003677">
    <property type="term" value="F:DNA binding"/>
    <property type="evidence" value="ECO:0007669"/>
    <property type="project" value="UniProtKB-KW"/>
</dbReference>
<dbReference type="PROSITE" id="PS01117">
    <property type="entry name" value="HTH_MARR_1"/>
    <property type="match status" value="1"/>
</dbReference>
<evidence type="ECO:0000313" key="6">
    <source>
        <dbReference type="Proteomes" id="UP000051450"/>
    </source>
</evidence>
<dbReference type="PANTHER" id="PTHR35790:SF4">
    <property type="entry name" value="HTH-TYPE TRANSCRIPTIONAL REGULATOR PCHR"/>
    <property type="match status" value="1"/>
</dbReference>
<dbReference type="SUPFAM" id="SSF46785">
    <property type="entry name" value="Winged helix' DNA-binding domain"/>
    <property type="match status" value="1"/>
</dbReference>
<protein>
    <recommendedName>
        <fullName evidence="4">HTH marR-type domain-containing protein</fullName>
    </recommendedName>
</protein>
<dbReference type="OrthoDB" id="2323884at2"/>